<reference evidence="1 2" key="2">
    <citation type="submission" date="2018-10" db="EMBL/GenBank/DDBJ databases">
        <authorList>
            <consortium name="Pathogen Informatics"/>
        </authorList>
    </citation>
    <scope>NUCLEOTIDE SEQUENCE [LARGE SCALE GENOMIC DNA]</scope>
</reference>
<evidence type="ECO:0000313" key="2">
    <source>
        <dbReference type="Proteomes" id="UP000267029"/>
    </source>
</evidence>
<dbReference type="Proteomes" id="UP000267029">
    <property type="component" value="Unassembled WGS sequence"/>
</dbReference>
<name>A0A0R3UAS9_MESCO</name>
<dbReference type="EMBL" id="UXSR01001196">
    <property type="protein sequence ID" value="VDD78025.1"/>
    <property type="molecule type" value="Genomic_DNA"/>
</dbReference>
<proteinExistence type="predicted"/>
<evidence type="ECO:0000313" key="1">
    <source>
        <dbReference type="EMBL" id="VDD78025.1"/>
    </source>
</evidence>
<keyword evidence="2" id="KW-1185">Reference proteome</keyword>
<dbReference type="AlphaFoldDB" id="A0A0R3UAS9"/>
<evidence type="ECO:0000313" key="3">
    <source>
        <dbReference type="WBParaSite" id="MCOS_0000402701-mRNA-1"/>
    </source>
</evidence>
<organism evidence="3">
    <name type="scientific">Mesocestoides corti</name>
    <name type="common">Flatworm</name>
    <dbReference type="NCBI Taxonomy" id="53468"/>
    <lineage>
        <taxon>Eukaryota</taxon>
        <taxon>Metazoa</taxon>
        <taxon>Spiralia</taxon>
        <taxon>Lophotrochozoa</taxon>
        <taxon>Platyhelminthes</taxon>
        <taxon>Cestoda</taxon>
        <taxon>Eucestoda</taxon>
        <taxon>Cyclophyllidea</taxon>
        <taxon>Mesocestoididae</taxon>
        <taxon>Mesocestoides</taxon>
    </lineage>
</organism>
<protein>
    <submittedName>
        <fullName evidence="3">HIT domain-containing protein</fullName>
    </submittedName>
</protein>
<dbReference type="WBParaSite" id="MCOS_0000402701-mRNA-1">
    <property type="protein sequence ID" value="MCOS_0000402701-mRNA-1"/>
    <property type="gene ID" value="MCOS_0000402701"/>
</dbReference>
<gene>
    <name evidence="1" type="ORF">MCOS_LOCUS4028</name>
</gene>
<reference evidence="3" key="1">
    <citation type="submission" date="2017-02" db="UniProtKB">
        <authorList>
            <consortium name="WormBaseParasite"/>
        </authorList>
    </citation>
    <scope>IDENTIFICATION</scope>
</reference>
<accession>A0A0R3UAS9</accession>
<sequence length="93" mass="10632">MLPAKLQSIVSGHWERANANVGHRHLHYIPRGLLFSEDDILEHLKSVDNDEHSATTVRDLIDMHEAHDVALDIVYGYIVNKLLPLMERSHTTN</sequence>